<keyword evidence="3" id="KW-1185">Reference proteome</keyword>
<feature type="region of interest" description="Disordered" evidence="1">
    <location>
        <begin position="102"/>
        <end position="245"/>
    </location>
</feature>
<protein>
    <submittedName>
        <fullName evidence="2">Uncharacterized protein</fullName>
    </submittedName>
</protein>
<accession>A0A9Q0B3M7</accession>
<feature type="compositionally biased region" description="Low complexity" evidence="1">
    <location>
        <begin position="194"/>
        <end position="210"/>
    </location>
</feature>
<evidence type="ECO:0000256" key="1">
    <source>
        <dbReference type="SAM" id="MobiDB-lite"/>
    </source>
</evidence>
<dbReference type="OrthoDB" id="4848807at2759"/>
<organism evidence="2 3">
    <name type="scientific">Colletotrichum abscissum</name>
    <dbReference type="NCBI Taxonomy" id="1671311"/>
    <lineage>
        <taxon>Eukaryota</taxon>
        <taxon>Fungi</taxon>
        <taxon>Dikarya</taxon>
        <taxon>Ascomycota</taxon>
        <taxon>Pezizomycotina</taxon>
        <taxon>Sordariomycetes</taxon>
        <taxon>Hypocreomycetidae</taxon>
        <taxon>Glomerellales</taxon>
        <taxon>Glomerellaceae</taxon>
        <taxon>Colletotrichum</taxon>
        <taxon>Colletotrichum acutatum species complex</taxon>
    </lineage>
</organism>
<comment type="caution">
    <text evidence="2">The sequence shown here is derived from an EMBL/GenBank/DDBJ whole genome shotgun (WGS) entry which is preliminary data.</text>
</comment>
<feature type="compositionally biased region" description="Basic and acidic residues" evidence="1">
    <location>
        <begin position="39"/>
        <end position="51"/>
    </location>
</feature>
<reference evidence="2" key="1">
    <citation type="submission" date="2019-01" db="EMBL/GenBank/DDBJ databases">
        <title>Colletotrichum abscissum LGMF1257.</title>
        <authorList>
            <person name="Baroncelli R."/>
        </authorList>
    </citation>
    <scope>NUCLEOTIDE SEQUENCE</scope>
    <source>
        <strain evidence="2">Ca142</strain>
    </source>
</reference>
<feature type="compositionally biased region" description="Polar residues" evidence="1">
    <location>
        <begin position="144"/>
        <end position="173"/>
    </location>
</feature>
<evidence type="ECO:0000313" key="3">
    <source>
        <dbReference type="Proteomes" id="UP001056436"/>
    </source>
</evidence>
<dbReference type="AlphaFoldDB" id="A0A9Q0B3M7"/>
<feature type="compositionally biased region" description="Basic and acidic residues" evidence="1">
    <location>
        <begin position="105"/>
        <end position="119"/>
    </location>
</feature>
<sequence length="325" mass="36956">MYTPRRNRHPQLSSPARSPFPPSQGSPFFGNIPHPSNSHYEEQETFEDPRCDYLGYAAPRYDRDNSDDEHSHSTQSYIHWPPGPSYWETTQRARLPAHYLPSPWRDAHRSRLRPEREEPTETSFDIIPSIENDEQPSPVFPETQWVSDSSWTSLPTPASETFTSQSPSFSDDSITPELHHHRHPRNHVPDYVRSTPGSSPLTSPFLSSSSEDMNDRSATARPPTPPRRRQHAPSPSPPPPSVHAHLPALPFRLSRQAGNPHLRARILTPPALQASRVDTCDTPWQPQRCRCGECFCRNLLDRNGGVVVVDAGRFCAFCRENHCWV</sequence>
<feature type="compositionally biased region" description="Basic and acidic residues" evidence="1">
    <location>
        <begin position="60"/>
        <end position="72"/>
    </location>
</feature>
<feature type="region of interest" description="Disordered" evidence="1">
    <location>
        <begin position="1"/>
        <end position="83"/>
    </location>
</feature>
<dbReference type="EMBL" id="SDAQ01000042">
    <property type="protein sequence ID" value="KAI3550383.1"/>
    <property type="molecule type" value="Genomic_DNA"/>
</dbReference>
<gene>
    <name evidence="2" type="ORF">CABS02_07604</name>
</gene>
<name>A0A9Q0B3M7_9PEZI</name>
<evidence type="ECO:0000313" key="2">
    <source>
        <dbReference type="EMBL" id="KAI3550383.1"/>
    </source>
</evidence>
<dbReference type="Proteomes" id="UP001056436">
    <property type="component" value="Unassembled WGS sequence"/>
</dbReference>
<proteinExistence type="predicted"/>